<dbReference type="AlphaFoldDB" id="A0A1C4WEW7"/>
<sequence>MMLIAGETEVATVMAELIGRRAVFHSEADFQHAFAWTLHSMQPSTEVRLEVRQAGGERVDLLCCGPQGRTAIEFKYFTSRWDGTDPVIGEQFRLREHAADDLARRNFIFDVARLEGLCAADPTLTNGFAIILTNHQPLWAPPSRPRLTRDQHFRIHEGRTLTGTLRWGTEGSYYMDNERNLIGRYTLAWNDYTRLEGVNGQFRWLGVGIRVPR</sequence>
<evidence type="ECO:0000313" key="2">
    <source>
        <dbReference type="Proteomes" id="UP000198864"/>
    </source>
</evidence>
<protein>
    <submittedName>
        <fullName evidence="1">Uncharacterized protein</fullName>
    </submittedName>
</protein>
<name>A0A1C4WEW7_9ACTN</name>
<gene>
    <name evidence="1" type="ORF">GA0070561_2645</name>
</gene>
<reference evidence="1 2" key="1">
    <citation type="submission" date="2016-06" db="EMBL/GenBank/DDBJ databases">
        <authorList>
            <person name="Kjaerup R.B."/>
            <person name="Dalgaard T.S."/>
            <person name="Juul-Madsen H.R."/>
        </authorList>
    </citation>
    <scope>NUCLEOTIDE SEQUENCE [LARGE SCALE GENOMIC DNA]</scope>
    <source>
        <strain evidence="1 2">DSM 44871</strain>
    </source>
</reference>
<dbReference type="Proteomes" id="UP000198864">
    <property type="component" value="Unassembled WGS sequence"/>
</dbReference>
<organism evidence="1 2">
    <name type="scientific">Micromonospora saelicesensis</name>
    <dbReference type="NCBI Taxonomy" id="285676"/>
    <lineage>
        <taxon>Bacteria</taxon>
        <taxon>Bacillati</taxon>
        <taxon>Actinomycetota</taxon>
        <taxon>Actinomycetes</taxon>
        <taxon>Micromonosporales</taxon>
        <taxon>Micromonosporaceae</taxon>
        <taxon>Micromonospora</taxon>
    </lineage>
</organism>
<proteinExistence type="predicted"/>
<dbReference type="STRING" id="285676.GA0070561_2645"/>
<accession>A0A1C4WEW7</accession>
<dbReference type="EMBL" id="FMCR01000002">
    <property type="protein sequence ID" value="SCE94755.1"/>
    <property type="molecule type" value="Genomic_DNA"/>
</dbReference>
<evidence type="ECO:0000313" key="1">
    <source>
        <dbReference type="EMBL" id="SCE94755.1"/>
    </source>
</evidence>